<dbReference type="Gene3D" id="2.30.110.10">
    <property type="entry name" value="Electron Transport, Fmn-binding Protein, Chain A"/>
    <property type="match status" value="1"/>
</dbReference>
<name>A0A382FKI8_9ZZZZ</name>
<dbReference type="AlphaFoldDB" id="A0A382FKI8"/>
<accession>A0A382FKI8</accession>
<dbReference type="InterPro" id="IPR012349">
    <property type="entry name" value="Split_barrel_FMN-bd"/>
</dbReference>
<evidence type="ECO:0008006" key="2">
    <source>
        <dbReference type="Google" id="ProtNLM"/>
    </source>
</evidence>
<sequence length="212" mass="24087">MMKPLKIGLLVVGVLMVGTLLTLRVTGLAPGHPSAEEYVKANRSARPGLWLTGEVVHEAVTNWDWVEQFSDPFSKNATELETRTWYGIPHSVTVLLVPRGDKLYLQSSAQTFRLNKKFPYAKAWWRNVERDPRVRLKIGGKIYEMTVVLIQDRAEVARLRGERDPIVKETAADGNEYITEEWHYWRVYQRNVPEYGTGSAVAASDSATSRVQ</sequence>
<protein>
    <recommendedName>
        <fullName evidence="2">DUF385 domain-containing protein</fullName>
    </recommendedName>
</protein>
<evidence type="ECO:0000313" key="1">
    <source>
        <dbReference type="EMBL" id="SVB63616.1"/>
    </source>
</evidence>
<dbReference type="EMBL" id="UINC01050540">
    <property type="protein sequence ID" value="SVB63616.1"/>
    <property type="molecule type" value="Genomic_DNA"/>
</dbReference>
<organism evidence="1">
    <name type="scientific">marine metagenome</name>
    <dbReference type="NCBI Taxonomy" id="408172"/>
    <lineage>
        <taxon>unclassified sequences</taxon>
        <taxon>metagenomes</taxon>
        <taxon>ecological metagenomes</taxon>
    </lineage>
</organism>
<reference evidence="1" key="1">
    <citation type="submission" date="2018-05" db="EMBL/GenBank/DDBJ databases">
        <authorList>
            <person name="Lanie J.A."/>
            <person name="Ng W.-L."/>
            <person name="Kazmierczak K.M."/>
            <person name="Andrzejewski T.M."/>
            <person name="Davidsen T.M."/>
            <person name="Wayne K.J."/>
            <person name="Tettelin H."/>
            <person name="Glass J.I."/>
            <person name="Rusch D."/>
            <person name="Podicherti R."/>
            <person name="Tsui H.-C.T."/>
            <person name="Winkler M.E."/>
        </authorList>
    </citation>
    <scope>NUCLEOTIDE SEQUENCE</scope>
</reference>
<proteinExistence type="predicted"/>
<gene>
    <name evidence="1" type="ORF">METZ01_LOCUS216470</name>
</gene>